<evidence type="ECO:0000256" key="8">
    <source>
        <dbReference type="ARBA" id="ARBA00022840"/>
    </source>
</evidence>
<dbReference type="OMA" id="LTNTTIC"/>
<name>A0A0D3JIP9_EMIH1</name>
<dbReference type="Gene3D" id="1.25.10.10">
    <property type="entry name" value="Leucine-rich Repeat Variant"/>
    <property type="match status" value="1"/>
</dbReference>
<dbReference type="Proteomes" id="UP000013827">
    <property type="component" value="Unassembled WGS sequence"/>
</dbReference>
<feature type="region of interest" description="Disordered" evidence="11">
    <location>
        <begin position="808"/>
        <end position="828"/>
    </location>
</feature>
<reference evidence="14" key="1">
    <citation type="journal article" date="2013" name="Nature">
        <title>Pan genome of the phytoplankton Emiliania underpins its global distribution.</title>
        <authorList>
            <person name="Read B.A."/>
            <person name="Kegel J."/>
            <person name="Klute M.J."/>
            <person name="Kuo A."/>
            <person name="Lefebvre S.C."/>
            <person name="Maumus F."/>
            <person name="Mayer C."/>
            <person name="Miller J."/>
            <person name="Monier A."/>
            <person name="Salamov A."/>
            <person name="Young J."/>
            <person name="Aguilar M."/>
            <person name="Claverie J.M."/>
            <person name="Frickenhaus S."/>
            <person name="Gonzalez K."/>
            <person name="Herman E.K."/>
            <person name="Lin Y.C."/>
            <person name="Napier J."/>
            <person name="Ogata H."/>
            <person name="Sarno A.F."/>
            <person name="Shmutz J."/>
            <person name="Schroeder D."/>
            <person name="de Vargas C."/>
            <person name="Verret F."/>
            <person name="von Dassow P."/>
            <person name="Valentin K."/>
            <person name="Van de Peer Y."/>
            <person name="Wheeler G."/>
            <person name="Dacks J.B."/>
            <person name="Delwiche C.F."/>
            <person name="Dyhrman S.T."/>
            <person name="Glockner G."/>
            <person name="John U."/>
            <person name="Richards T."/>
            <person name="Worden A.Z."/>
            <person name="Zhang X."/>
            <person name="Grigoriev I.V."/>
            <person name="Allen A.E."/>
            <person name="Bidle K."/>
            <person name="Borodovsky M."/>
            <person name="Bowler C."/>
            <person name="Brownlee C."/>
            <person name="Cock J.M."/>
            <person name="Elias M."/>
            <person name="Gladyshev V.N."/>
            <person name="Groth M."/>
            <person name="Guda C."/>
            <person name="Hadaegh A."/>
            <person name="Iglesias-Rodriguez M.D."/>
            <person name="Jenkins J."/>
            <person name="Jones B.M."/>
            <person name="Lawson T."/>
            <person name="Leese F."/>
            <person name="Lindquist E."/>
            <person name="Lobanov A."/>
            <person name="Lomsadze A."/>
            <person name="Malik S.B."/>
            <person name="Marsh M.E."/>
            <person name="Mackinder L."/>
            <person name="Mock T."/>
            <person name="Mueller-Roeber B."/>
            <person name="Pagarete A."/>
            <person name="Parker M."/>
            <person name="Probert I."/>
            <person name="Quesneville H."/>
            <person name="Raines C."/>
            <person name="Rensing S.A."/>
            <person name="Riano-Pachon D.M."/>
            <person name="Richier S."/>
            <person name="Rokitta S."/>
            <person name="Shiraiwa Y."/>
            <person name="Soanes D.M."/>
            <person name="van der Giezen M."/>
            <person name="Wahlund T.M."/>
            <person name="Williams B."/>
            <person name="Wilson W."/>
            <person name="Wolfe G."/>
            <person name="Wurch L.L."/>
        </authorList>
    </citation>
    <scope>NUCLEOTIDE SEQUENCE</scope>
</reference>
<dbReference type="RefSeq" id="XP_005775813.1">
    <property type="nucleotide sequence ID" value="XM_005775756.1"/>
</dbReference>
<dbReference type="InterPro" id="IPR050611">
    <property type="entry name" value="ABCF"/>
</dbReference>
<evidence type="ECO:0000256" key="11">
    <source>
        <dbReference type="SAM" id="MobiDB-lite"/>
    </source>
</evidence>
<dbReference type="GeneID" id="17268930"/>
<dbReference type="PaxDb" id="2903-EOD23384"/>
<evidence type="ECO:0000259" key="12">
    <source>
        <dbReference type="PROSITE" id="PS50893"/>
    </source>
</evidence>
<keyword evidence="7" id="KW-0251">Elongation factor</keyword>
<evidence type="ECO:0000256" key="3">
    <source>
        <dbReference type="ARBA" id="ARBA00011054"/>
    </source>
</evidence>
<dbReference type="Gene3D" id="2.40.50.990">
    <property type="match status" value="1"/>
</dbReference>
<evidence type="ECO:0000256" key="9">
    <source>
        <dbReference type="ARBA" id="ARBA00022917"/>
    </source>
</evidence>
<keyword evidence="5" id="KW-0677">Repeat</keyword>
<evidence type="ECO:0000256" key="6">
    <source>
        <dbReference type="ARBA" id="ARBA00022741"/>
    </source>
</evidence>
<evidence type="ECO:0000313" key="13">
    <source>
        <dbReference type="EnsemblProtists" id="EOD23384"/>
    </source>
</evidence>
<dbReference type="EnsemblProtists" id="EOD23384">
    <property type="protein sequence ID" value="EOD23384"/>
    <property type="gene ID" value="EMIHUDRAFT_116490"/>
</dbReference>
<comment type="subcellular location">
    <subcellularLocation>
        <location evidence="1">Cytoplasm</location>
    </subcellularLocation>
</comment>
<keyword evidence="9" id="KW-0648">Protein biosynthesis</keyword>
<protein>
    <recommendedName>
        <fullName evidence="12">ABC transporter domain-containing protein</fullName>
    </recommendedName>
</protein>
<dbReference type="CDD" id="cd03221">
    <property type="entry name" value="ABCF_EF-3"/>
    <property type="match status" value="1"/>
</dbReference>
<dbReference type="GO" id="GO:0016887">
    <property type="term" value="F:ATP hydrolysis activity"/>
    <property type="evidence" value="ECO:0007669"/>
    <property type="project" value="InterPro"/>
</dbReference>
<reference evidence="13" key="2">
    <citation type="submission" date="2024-10" db="UniProtKB">
        <authorList>
            <consortium name="EnsemblProtists"/>
        </authorList>
    </citation>
    <scope>IDENTIFICATION</scope>
</reference>
<organism evidence="13 14">
    <name type="scientific">Emiliania huxleyi (strain CCMP1516)</name>
    <dbReference type="NCBI Taxonomy" id="280463"/>
    <lineage>
        <taxon>Eukaryota</taxon>
        <taxon>Haptista</taxon>
        <taxon>Haptophyta</taxon>
        <taxon>Prymnesiophyceae</taxon>
        <taxon>Isochrysidales</taxon>
        <taxon>Noelaerhabdaceae</taxon>
        <taxon>Emiliania</taxon>
    </lineage>
</organism>
<dbReference type="PROSITE" id="PS00211">
    <property type="entry name" value="ABC_TRANSPORTER_1"/>
    <property type="match status" value="2"/>
</dbReference>
<dbReference type="PROSITE" id="PS50893">
    <property type="entry name" value="ABC_TRANSPORTER_2"/>
    <property type="match status" value="2"/>
</dbReference>
<dbReference type="InterPro" id="IPR003439">
    <property type="entry name" value="ABC_transporter-like_ATP-bd"/>
</dbReference>
<keyword evidence="14" id="KW-1185">Reference proteome</keyword>
<keyword evidence="4" id="KW-0963">Cytoplasm</keyword>
<dbReference type="InterPro" id="IPR011989">
    <property type="entry name" value="ARM-like"/>
</dbReference>
<dbReference type="Pfam" id="PF24984">
    <property type="entry name" value="HEAT_EF3_GNC1"/>
    <property type="match status" value="1"/>
</dbReference>
<dbReference type="eggNOG" id="KOG1242">
    <property type="taxonomic scope" value="Eukaryota"/>
</dbReference>
<feature type="domain" description="ABC transporter" evidence="12">
    <location>
        <begin position="571"/>
        <end position="764"/>
    </location>
</feature>
<dbReference type="PANTHER" id="PTHR19211:SF5">
    <property type="entry name" value="ELONGATION FACTOR 3A-RELATED"/>
    <property type="match status" value="1"/>
</dbReference>
<evidence type="ECO:0000313" key="14">
    <source>
        <dbReference type="Proteomes" id="UP000013827"/>
    </source>
</evidence>
<dbReference type="InterPro" id="IPR003593">
    <property type="entry name" value="AAA+_ATPase"/>
</dbReference>
<comment type="similarity">
    <text evidence="3">Belongs to the ABC transporter superfamily. ABCF family. EF3 subfamily.</text>
</comment>
<comment type="catalytic activity">
    <reaction evidence="10">
        <text>ATP + H2O = ADP + phosphate + H(+)</text>
        <dbReference type="Rhea" id="RHEA:13065"/>
        <dbReference type="ChEBI" id="CHEBI:15377"/>
        <dbReference type="ChEBI" id="CHEBI:15378"/>
        <dbReference type="ChEBI" id="CHEBI:30616"/>
        <dbReference type="ChEBI" id="CHEBI:43474"/>
        <dbReference type="ChEBI" id="CHEBI:456216"/>
    </reaction>
</comment>
<dbReference type="InterPro" id="IPR017871">
    <property type="entry name" value="ABC_transporter-like_CS"/>
</dbReference>
<dbReference type="Pfam" id="PF00005">
    <property type="entry name" value="ABC_tran"/>
    <property type="match status" value="2"/>
</dbReference>
<evidence type="ECO:0000256" key="4">
    <source>
        <dbReference type="ARBA" id="ARBA00022490"/>
    </source>
</evidence>
<dbReference type="SMART" id="SM00382">
    <property type="entry name" value="AAA"/>
    <property type="match status" value="2"/>
</dbReference>
<dbReference type="SUPFAM" id="SSF52540">
    <property type="entry name" value="P-loop containing nucleoside triphosphate hydrolases"/>
    <property type="match status" value="2"/>
</dbReference>
<dbReference type="PANTHER" id="PTHR19211">
    <property type="entry name" value="ATP-BINDING TRANSPORT PROTEIN-RELATED"/>
    <property type="match status" value="1"/>
</dbReference>
<dbReference type="Gene3D" id="3.40.50.300">
    <property type="entry name" value="P-loop containing nucleotide triphosphate hydrolases"/>
    <property type="match status" value="3"/>
</dbReference>
<dbReference type="HOGENOM" id="CLU_002848_0_1_1"/>
<dbReference type="AlphaFoldDB" id="A0A0D3JIP9"/>
<accession>A0A0D3JIP9</accession>
<evidence type="ECO:0000256" key="1">
    <source>
        <dbReference type="ARBA" id="ARBA00004496"/>
    </source>
</evidence>
<evidence type="ECO:0000256" key="7">
    <source>
        <dbReference type="ARBA" id="ARBA00022768"/>
    </source>
</evidence>
<dbReference type="STRING" id="2903.R1ER88"/>
<evidence type="ECO:0000256" key="10">
    <source>
        <dbReference type="ARBA" id="ARBA00049360"/>
    </source>
</evidence>
<dbReference type="InterPro" id="IPR016024">
    <property type="entry name" value="ARM-type_fold"/>
</dbReference>
<dbReference type="InterPro" id="IPR047038">
    <property type="entry name" value="eEF3_chromodomain-like_sf"/>
</dbReference>
<dbReference type="SUPFAM" id="SSF48371">
    <property type="entry name" value="ARM repeat"/>
    <property type="match status" value="1"/>
</dbReference>
<dbReference type="Pfam" id="PF24987">
    <property type="entry name" value="HEAT_EF3_N"/>
    <property type="match status" value="1"/>
</dbReference>
<dbReference type="GO" id="GO:0005524">
    <property type="term" value="F:ATP binding"/>
    <property type="evidence" value="ECO:0007669"/>
    <property type="project" value="UniProtKB-KW"/>
</dbReference>
<keyword evidence="6" id="KW-0547">Nucleotide-binding</keyword>
<dbReference type="GO" id="GO:0005737">
    <property type="term" value="C:cytoplasm"/>
    <property type="evidence" value="ECO:0007669"/>
    <property type="project" value="UniProtKB-SubCell"/>
</dbReference>
<dbReference type="eggNOG" id="KOG0062">
    <property type="taxonomic scope" value="Eukaryota"/>
</dbReference>
<comment type="pathway">
    <text evidence="2">Protein biosynthesis; polypeptide chain elongation.</text>
</comment>
<feature type="compositionally biased region" description="Basic and acidic residues" evidence="11">
    <location>
        <begin position="37"/>
        <end position="50"/>
    </location>
</feature>
<feature type="domain" description="ABC transporter" evidence="12">
    <location>
        <begin position="866"/>
        <end position="1167"/>
    </location>
</feature>
<dbReference type="InterPro" id="IPR027417">
    <property type="entry name" value="P-loop_NTPase"/>
</dbReference>
<proteinExistence type="inferred from homology"/>
<evidence type="ECO:0000256" key="5">
    <source>
        <dbReference type="ARBA" id="ARBA00022737"/>
    </source>
</evidence>
<evidence type="ECO:0000256" key="2">
    <source>
        <dbReference type="ARBA" id="ARBA00004815"/>
    </source>
</evidence>
<keyword evidence="8" id="KW-0067">ATP-binding</keyword>
<dbReference type="KEGG" id="ehx:EMIHUDRAFT_116490"/>
<feature type="region of interest" description="Disordered" evidence="11">
    <location>
        <begin position="1"/>
        <end position="87"/>
    </location>
</feature>
<sequence>MDLDRALGTLGISSAGAPVAPVKANTDKPPVKVLTKKQKEALAAKEAEEKRRKKAAALAAGDKPKKKKDKPKPADEPADAEASASAAAAGEQAAAAAAAASKEEAAAAASKEEARAAAAAASKKAAAAAAAREAEASRVAMRQLLSRLVSGSHEATAQAVRAAAAAGKGGAASEESGFELPEAPSVEALERFLAEAASAASASAATAAAIYVSACASGLGMSERLGFAFEPLALPQLPQIVALVGDRDRKVGEAAVRTLETVVSCLDPLAALYHGMRTVSWHVKEVCLRTVGRLAARAPGPLGACMPECVPAVIECLNDSNAKVIPTMLSCVDNPETQSLKAMIVRALREPSFTLEAVDEILSQTFVNAMDGTSLAFLMPILLRGLRSETYELVKKAATCAGNMCALIVNGAELAPFLPELNPALEMALEHSSPAVRAEAATARDKLLEGVGELQASARKGRDVVSELLRTRLADALGAATTPPEVAAHMGSLGTSLLERLFAGKLSTSLLAEAPQRLAAELVPLAVAVGATSLAEKLPPVCEAAVEAFVEQLPLRAQQVLTSSDGKDYLVDVQNCILAFAGRVLLKKADIRFQRGHRYGLIGQNGVGKTTLLNRLSAGDIRGFPPGLNVHYIRHEAPAGLADAAVRIEGVLAEVGFTDELRASEVNNLSGGWKMKLSVAISILHAPELLLLDEPTNHLDRKAVEWLKSHLLSLTGVTMAIVSHDYAFIDEVCTDITHYDNGGHAGKPCRFVYYPMTFRQFQQLRPEIAAGLPASGKATGAADDGTGYVDPRTGLELYVDPRTGRLIPWGDGAEPSDEGGSESGTGSALSTLSNVEQLVASGSILPIRFPDPGKPEGIRTYRKPVMTMKDIHFTYEGSERAIITSASVTVTLGSRVVMLGANGAGKTTLLKLLIGDLEPTEGVGEVWKHHNLRLAYIAQHSLHHLEEYLQQTPIAYIQERFRQGLDVELSKLKTLALTDDEKAIRDQTGAVKDVVGRQKRGKQVWYEVVKPGRKGEATQWYPLEEIETQFKPYVLKMVKNYDLKVQALESGLAVRPITSAEILEHLDDFGLGSDLAHGKIKQLSGGQRQRLVICAAFWSKPHLIALDEPTNYLDNDTLAALTQALKGFKGAVVTVSHNEDFVKEISNERWVVAGGSVTVEQLRDAKAR</sequence>